<dbReference type="EMBL" id="KN837105">
    <property type="protein sequence ID" value="KIJ46875.1"/>
    <property type="molecule type" value="Genomic_DNA"/>
</dbReference>
<sequence>MIILHPRKLFDCPVEIIESIISDIVTPKDLLNLALTCKALCARIIPYHIQFRILKVNLHEYPLELGDALLQHKTLLSRYRKITLRFSKSHTIIPCCLLPNTIAEAPASDNQDFLFQHVMPRMILDLRSLISHARNLTTLSTFITGSGFLSFLRLLASSTPLLVSLELCRTSPPGMISLNEDYYELLTCTPLLQLRRVKLSEVCIVKNSKKELIDGICCLTPNLSSFEIDFDRPTAELKDLLQRATWPHLTSVLIYMFMTSDPEDSEVFISFLNRHPTITSLAVSTYETWSPFQGDPLTREILPNLRKLSTTHLIQDVVSVSMVDQLTHVCAAFDYISMTHLEEMKNLKQCIANVDVMMLCDILKVVPLSVEKLIIEKLNNDHGDSPDDEWINGLRLLHKHKQLTHIGGLNAISTDDALSTSPSVIQELRRMPQVIKVSPLLDTLLIDTTFVEVFFKDGEITEQMCKWFTIDELTPELTPE</sequence>
<protein>
    <recommendedName>
        <fullName evidence="3">F-box domain-containing protein</fullName>
    </recommendedName>
</protein>
<reference evidence="1 2" key="1">
    <citation type="submission" date="2014-06" db="EMBL/GenBank/DDBJ databases">
        <title>Evolutionary Origins and Diversification of the Mycorrhizal Mutualists.</title>
        <authorList>
            <consortium name="DOE Joint Genome Institute"/>
            <consortium name="Mycorrhizal Genomics Consortium"/>
            <person name="Kohler A."/>
            <person name="Kuo A."/>
            <person name="Nagy L.G."/>
            <person name="Floudas D."/>
            <person name="Copeland A."/>
            <person name="Barry K.W."/>
            <person name="Cichocki N."/>
            <person name="Veneault-Fourrey C."/>
            <person name="LaButti K."/>
            <person name="Lindquist E.A."/>
            <person name="Lipzen A."/>
            <person name="Lundell T."/>
            <person name="Morin E."/>
            <person name="Murat C."/>
            <person name="Riley R."/>
            <person name="Ohm R."/>
            <person name="Sun H."/>
            <person name="Tunlid A."/>
            <person name="Henrissat B."/>
            <person name="Grigoriev I.V."/>
            <person name="Hibbett D.S."/>
            <person name="Martin F."/>
        </authorList>
    </citation>
    <scope>NUCLEOTIDE SEQUENCE [LARGE SCALE GENOMIC DNA]</scope>
    <source>
        <strain evidence="1 2">SS14</strain>
    </source>
</reference>
<dbReference type="AlphaFoldDB" id="A0A0C9UUY2"/>
<proteinExistence type="predicted"/>
<name>A0A0C9UUY2_SPHS4</name>
<keyword evidence="2" id="KW-1185">Reference proteome</keyword>
<evidence type="ECO:0008006" key="3">
    <source>
        <dbReference type="Google" id="ProtNLM"/>
    </source>
</evidence>
<gene>
    <name evidence="1" type="ORF">M422DRAFT_249619</name>
</gene>
<dbReference type="Proteomes" id="UP000054279">
    <property type="component" value="Unassembled WGS sequence"/>
</dbReference>
<organism evidence="1 2">
    <name type="scientific">Sphaerobolus stellatus (strain SS14)</name>
    <dbReference type="NCBI Taxonomy" id="990650"/>
    <lineage>
        <taxon>Eukaryota</taxon>
        <taxon>Fungi</taxon>
        <taxon>Dikarya</taxon>
        <taxon>Basidiomycota</taxon>
        <taxon>Agaricomycotina</taxon>
        <taxon>Agaricomycetes</taxon>
        <taxon>Phallomycetidae</taxon>
        <taxon>Geastrales</taxon>
        <taxon>Sphaerobolaceae</taxon>
        <taxon>Sphaerobolus</taxon>
    </lineage>
</organism>
<evidence type="ECO:0000313" key="1">
    <source>
        <dbReference type="EMBL" id="KIJ46875.1"/>
    </source>
</evidence>
<accession>A0A0C9UUY2</accession>
<dbReference type="HOGENOM" id="CLU_568789_0_0_1"/>
<evidence type="ECO:0000313" key="2">
    <source>
        <dbReference type="Proteomes" id="UP000054279"/>
    </source>
</evidence>